<name>A0A0V1FXU6_TRIPS</name>
<accession>A0A0V1FXU6</accession>
<keyword evidence="3" id="KW-1185">Reference proteome</keyword>
<feature type="transmembrane region" description="Helical" evidence="1">
    <location>
        <begin position="29"/>
        <end position="54"/>
    </location>
</feature>
<keyword evidence="1" id="KW-1133">Transmembrane helix</keyword>
<evidence type="ECO:0000313" key="2">
    <source>
        <dbReference type="EMBL" id="KRY90870.1"/>
    </source>
</evidence>
<feature type="transmembrane region" description="Helical" evidence="1">
    <location>
        <begin position="66"/>
        <end position="84"/>
    </location>
</feature>
<keyword evidence="1" id="KW-0472">Membrane</keyword>
<evidence type="ECO:0000313" key="3">
    <source>
        <dbReference type="Proteomes" id="UP000054995"/>
    </source>
</evidence>
<dbReference type="AlphaFoldDB" id="A0A0V1FXU6"/>
<protein>
    <submittedName>
        <fullName evidence="2">Uncharacterized protein</fullName>
    </submittedName>
</protein>
<sequence>MKPNLWTPDALFVKVAYFSRSVADRPIDLIGFSLCMTCKIVHALLTALLTVNLVPCGWSVDHQRTVVAFKILITAMLLVVAIFIP</sequence>
<evidence type="ECO:0000256" key="1">
    <source>
        <dbReference type="SAM" id="Phobius"/>
    </source>
</evidence>
<comment type="caution">
    <text evidence="2">The sequence shown here is derived from an EMBL/GenBank/DDBJ whole genome shotgun (WGS) entry which is preliminary data.</text>
</comment>
<dbReference type="EMBL" id="JYDT01000018">
    <property type="protein sequence ID" value="KRY90870.1"/>
    <property type="molecule type" value="Genomic_DNA"/>
</dbReference>
<proteinExistence type="predicted"/>
<keyword evidence="1" id="KW-0812">Transmembrane</keyword>
<reference evidence="2 3" key="1">
    <citation type="submission" date="2015-01" db="EMBL/GenBank/DDBJ databases">
        <title>Evolution of Trichinella species and genotypes.</title>
        <authorList>
            <person name="Korhonen P.K."/>
            <person name="Edoardo P."/>
            <person name="Giuseppe L.R."/>
            <person name="Gasser R.B."/>
        </authorList>
    </citation>
    <scope>NUCLEOTIDE SEQUENCE [LARGE SCALE GENOMIC DNA]</scope>
    <source>
        <strain evidence="2">ISS470</strain>
    </source>
</reference>
<organism evidence="2 3">
    <name type="scientific">Trichinella pseudospiralis</name>
    <name type="common">Parasitic roundworm</name>
    <dbReference type="NCBI Taxonomy" id="6337"/>
    <lineage>
        <taxon>Eukaryota</taxon>
        <taxon>Metazoa</taxon>
        <taxon>Ecdysozoa</taxon>
        <taxon>Nematoda</taxon>
        <taxon>Enoplea</taxon>
        <taxon>Dorylaimia</taxon>
        <taxon>Trichinellida</taxon>
        <taxon>Trichinellidae</taxon>
        <taxon>Trichinella</taxon>
    </lineage>
</organism>
<dbReference type="Proteomes" id="UP000054995">
    <property type="component" value="Unassembled WGS sequence"/>
</dbReference>
<gene>
    <name evidence="2" type="ORF">T4D_3736</name>
</gene>